<evidence type="ECO:0000313" key="3">
    <source>
        <dbReference type="Proteomes" id="UP000030104"/>
    </source>
</evidence>
<name>A0A0A2L5M4_PENIT</name>
<dbReference type="STRING" id="40296.A0A0A2L5M4"/>
<dbReference type="EMBL" id="JQGA01000612">
    <property type="protein sequence ID" value="KGO74493.1"/>
    <property type="molecule type" value="Genomic_DNA"/>
</dbReference>
<evidence type="ECO:0000313" key="2">
    <source>
        <dbReference type="EMBL" id="KGO74493.1"/>
    </source>
</evidence>
<dbReference type="HOGENOM" id="CLU_2758590_0_0_1"/>
<protein>
    <submittedName>
        <fullName evidence="2">Uncharacterized protein</fullName>
    </submittedName>
</protein>
<organism evidence="2 3">
    <name type="scientific">Penicillium italicum</name>
    <name type="common">Blue mold</name>
    <dbReference type="NCBI Taxonomy" id="40296"/>
    <lineage>
        <taxon>Eukaryota</taxon>
        <taxon>Fungi</taxon>
        <taxon>Dikarya</taxon>
        <taxon>Ascomycota</taxon>
        <taxon>Pezizomycotina</taxon>
        <taxon>Eurotiomycetes</taxon>
        <taxon>Eurotiomycetidae</taxon>
        <taxon>Eurotiales</taxon>
        <taxon>Aspergillaceae</taxon>
        <taxon>Penicillium</taxon>
    </lineage>
</organism>
<dbReference type="PhylomeDB" id="A0A0A2L5M4"/>
<accession>A0A0A2L5M4</accession>
<proteinExistence type="predicted"/>
<dbReference type="AlphaFoldDB" id="A0A0A2L5M4"/>
<keyword evidence="3" id="KW-1185">Reference proteome</keyword>
<comment type="caution">
    <text evidence="2">The sequence shown here is derived from an EMBL/GenBank/DDBJ whole genome shotgun (WGS) entry which is preliminary data.</text>
</comment>
<dbReference type="Proteomes" id="UP000030104">
    <property type="component" value="Unassembled WGS sequence"/>
</dbReference>
<dbReference type="OrthoDB" id="4366792at2759"/>
<reference evidence="2 3" key="1">
    <citation type="journal article" date="2015" name="Mol. Plant Microbe Interact.">
        <title>Genome, transcriptome, and functional analyses of Penicillium expansum provide new insights into secondary metabolism and pathogenicity.</title>
        <authorList>
            <person name="Ballester A.R."/>
            <person name="Marcet-Houben M."/>
            <person name="Levin E."/>
            <person name="Sela N."/>
            <person name="Selma-Lazaro C."/>
            <person name="Carmona L."/>
            <person name="Wisniewski M."/>
            <person name="Droby S."/>
            <person name="Gonzalez-Candelas L."/>
            <person name="Gabaldon T."/>
        </authorList>
    </citation>
    <scope>NUCLEOTIDE SEQUENCE [LARGE SCALE GENOMIC DNA]</scope>
    <source>
        <strain evidence="2 3">PHI-1</strain>
    </source>
</reference>
<evidence type="ECO:0000256" key="1">
    <source>
        <dbReference type="SAM" id="MobiDB-lite"/>
    </source>
</evidence>
<sequence>MLSTPRLRKSPSILGRPRTVRIQEAFHPTPCSRFCQDGTPEQPVQPRAQEYSRKTKRVLTKMGQASMGSS</sequence>
<feature type="region of interest" description="Disordered" evidence="1">
    <location>
        <begin position="31"/>
        <end position="54"/>
    </location>
</feature>
<gene>
    <name evidence="2" type="ORF">PITC_099940</name>
</gene>